<evidence type="ECO:0000256" key="5">
    <source>
        <dbReference type="ARBA" id="ARBA00022898"/>
    </source>
</evidence>
<keyword evidence="3 10" id="KW-0808">Transferase</keyword>
<evidence type="ECO:0000256" key="3">
    <source>
        <dbReference type="ARBA" id="ARBA00022679"/>
    </source>
</evidence>
<evidence type="ECO:0000259" key="9">
    <source>
        <dbReference type="Pfam" id="PF00266"/>
    </source>
</evidence>
<dbReference type="Proteomes" id="UP000000496">
    <property type="component" value="Chromosome gsn.131"/>
</dbReference>
<keyword evidence="11" id="KW-1185">Reference proteome</keyword>
<dbReference type="Gene3D" id="3.40.640.10">
    <property type="entry name" value="Type I PLP-dependent aspartate aminotransferase-like (Major domain)"/>
    <property type="match status" value="1"/>
</dbReference>
<dbReference type="HOGENOM" id="CLU_003433_0_0_0"/>
<keyword evidence="6" id="KW-0408">Iron</keyword>
<dbReference type="SUPFAM" id="SSF53383">
    <property type="entry name" value="PLP-dependent transferases"/>
    <property type="match status" value="1"/>
</dbReference>
<dbReference type="AlphaFoldDB" id="F8L629"/>
<dbReference type="Pfam" id="PF00266">
    <property type="entry name" value="Aminotran_5"/>
    <property type="match status" value="1"/>
</dbReference>
<feature type="domain" description="Aminotransferase class V" evidence="9">
    <location>
        <begin position="5"/>
        <end position="366"/>
    </location>
</feature>
<dbReference type="GO" id="GO:0046872">
    <property type="term" value="F:metal ion binding"/>
    <property type="evidence" value="ECO:0007669"/>
    <property type="project" value="UniProtKB-KW"/>
</dbReference>
<dbReference type="PANTHER" id="PTHR11601">
    <property type="entry name" value="CYSTEINE DESULFURYLASE FAMILY MEMBER"/>
    <property type="match status" value="1"/>
</dbReference>
<evidence type="ECO:0000256" key="6">
    <source>
        <dbReference type="ARBA" id="ARBA00023004"/>
    </source>
</evidence>
<dbReference type="InterPro" id="IPR015424">
    <property type="entry name" value="PyrdxlP-dep_Trfase"/>
</dbReference>
<keyword evidence="5" id="KW-0663">Pyridoxal phosphate</keyword>
<reference key="1">
    <citation type="journal article" date="2011" name="Mol. Biol. Evol.">
        <title>Unity in variety -- the pan-genome of the Chlamydiae.</title>
        <authorList>
            <person name="Collingro A."/>
            <person name="Tischler P."/>
            <person name="Weinmaier T."/>
            <person name="Penz T."/>
            <person name="Heinz E."/>
            <person name="Brunham R.C."/>
            <person name="Read T.D."/>
            <person name="Bavoil P.M."/>
            <person name="Sachse K."/>
            <person name="Kahane S."/>
            <person name="Friedman M.G."/>
            <person name="Rattei T."/>
            <person name="Myers G.S.A."/>
            <person name="Horn M."/>
        </authorList>
    </citation>
    <scope>NUCLEOTIDE SEQUENCE</scope>
    <source>
        <strain>Z</strain>
    </source>
</reference>
<comment type="cofactor">
    <cofactor evidence="1">
        <name>pyridoxal 5'-phosphate</name>
        <dbReference type="ChEBI" id="CHEBI:597326"/>
    </cofactor>
</comment>
<dbReference type="GO" id="GO:0051536">
    <property type="term" value="F:iron-sulfur cluster binding"/>
    <property type="evidence" value="ECO:0007669"/>
    <property type="project" value="UniProtKB-KW"/>
</dbReference>
<dbReference type="InterPro" id="IPR015421">
    <property type="entry name" value="PyrdxlP-dep_Trfase_major"/>
</dbReference>
<dbReference type="Gene3D" id="3.90.1150.10">
    <property type="entry name" value="Aspartate Aminotransferase, domain 1"/>
    <property type="match status" value="1"/>
</dbReference>
<dbReference type="InterPro" id="IPR016454">
    <property type="entry name" value="Cysteine_dSase"/>
</dbReference>
<dbReference type="PANTHER" id="PTHR11601:SF34">
    <property type="entry name" value="CYSTEINE DESULFURASE"/>
    <property type="match status" value="1"/>
</dbReference>
<evidence type="ECO:0000313" key="10">
    <source>
        <dbReference type="EMBL" id="CCB88185.1"/>
    </source>
</evidence>
<evidence type="ECO:0000256" key="1">
    <source>
        <dbReference type="ARBA" id="ARBA00001933"/>
    </source>
</evidence>
<evidence type="ECO:0000313" key="11">
    <source>
        <dbReference type="Proteomes" id="UP000000496"/>
    </source>
</evidence>
<dbReference type="InterPro" id="IPR000192">
    <property type="entry name" value="Aminotrans_V_dom"/>
</dbReference>
<dbReference type="EC" id="2.8.1.7" evidence="10"/>
<accession>F8L629</accession>
<gene>
    <name evidence="10" type="primary">iscS-A</name>
    <name evidence="10" type="ordered locus">SNE_A03080</name>
</gene>
<dbReference type="GO" id="GO:0031071">
    <property type="term" value="F:cysteine desulfurase activity"/>
    <property type="evidence" value="ECO:0007669"/>
    <property type="project" value="UniProtKB-EC"/>
</dbReference>
<evidence type="ECO:0000256" key="8">
    <source>
        <dbReference type="ARBA" id="ARBA00050776"/>
    </source>
</evidence>
<dbReference type="EMBL" id="FR872582">
    <property type="protein sequence ID" value="CCB88185.1"/>
    <property type="molecule type" value="Genomic_DNA"/>
</dbReference>
<sequence length="387" mass="42539">MESPIYLDHATTTGPSDYLVQQMQPFFKRHWHCPTAPYLKGKEPFATINQKIRKIKTSLGAGEKDTFVLTSCAAEAISHIYHALAIDEASETGKNHFVTTFIEDASFLMGINRFEALGIQKKLSPLNNQGVLTPENLMRTLTPRTSLVSLSWANGLTGILHPIAELAEVCKEKGVAFHVDVSDILGKLYFRFEDLPIDYLTFDGDRFHGPKGTGGLLIRHPHTLSPLIPDGTQQHGLRGGTLNLPGLVGLGIAFEEQEEHFNHVCMETARLRNHFETSIESALSEAQVLFREISRLPNVSVIAFPGVTSELLAFHLAQQDVFASFGGGRHQKLPALLETIGIDPDIAKCALSFSLGRGTTQEEIQRAVGIVADTAAKCRTFSKKVKV</sequence>
<dbReference type="InterPro" id="IPR015422">
    <property type="entry name" value="PyrdxlP-dep_Trfase_small"/>
</dbReference>
<evidence type="ECO:0000256" key="2">
    <source>
        <dbReference type="ARBA" id="ARBA00006490"/>
    </source>
</evidence>
<organism evidence="10 11">
    <name type="scientific">Simkania negevensis (strain ATCC VR-1471 / DSM 27360 / Z)</name>
    <dbReference type="NCBI Taxonomy" id="331113"/>
    <lineage>
        <taxon>Bacteria</taxon>
        <taxon>Pseudomonadati</taxon>
        <taxon>Chlamydiota</taxon>
        <taxon>Chlamydiia</taxon>
        <taxon>Parachlamydiales</taxon>
        <taxon>Simkaniaceae</taxon>
        <taxon>Simkania</taxon>
    </lineage>
</organism>
<comment type="catalytic activity">
    <reaction evidence="8">
        <text>(sulfur carrier)-H + L-cysteine = (sulfur carrier)-SH + L-alanine</text>
        <dbReference type="Rhea" id="RHEA:43892"/>
        <dbReference type="Rhea" id="RHEA-COMP:14737"/>
        <dbReference type="Rhea" id="RHEA-COMP:14739"/>
        <dbReference type="ChEBI" id="CHEBI:29917"/>
        <dbReference type="ChEBI" id="CHEBI:35235"/>
        <dbReference type="ChEBI" id="CHEBI:57972"/>
        <dbReference type="ChEBI" id="CHEBI:64428"/>
        <dbReference type="EC" id="2.8.1.7"/>
    </reaction>
</comment>
<proteinExistence type="inferred from homology"/>
<evidence type="ECO:0000256" key="4">
    <source>
        <dbReference type="ARBA" id="ARBA00022723"/>
    </source>
</evidence>
<keyword evidence="7" id="KW-0411">Iron-sulfur</keyword>
<reference evidence="10 11" key="2">
    <citation type="journal article" date="2011" name="Mol. Biol. Evol.">
        <title>Unity in variety--the pan-genome of the Chlamydiae.</title>
        <authorList>
            <person name="Collingro A."/>
            <person name="Tischler P."/>
            <person name="Weinmaier T."/>
            <person name="Penz T."/>
            <person name="Heinz E."/>
            <person name="Brunham R.C."/>
            <person name="Read T.D."/>
            <person name="Bavoil P.M."/>
            <person name="Sachse K."/>
            <person name="Kahane S."/>
            <person name="Friedman M.G."/>
            <person name="Rattei T."/>
            <person name="Myers G.S."/>
            <person name="Horn M."/>
        </authorList>
    </citation>
    <scope>NUCLEOTIDE SEQUENCE [LARGE SCALE GENOMIC DNA]</scope>
    <source>
        <strain evidence="11">ATCC VR-1471 / Z</strain>
    </source>
</reference>
<dbReference type="PIRSF" id="PIRSF005572">
    <property type="entry name" value="NifS"/>
    <property type="match status" value="1"/>
</dbReference>
<dbReference type="KEGG" id="sng:SNE_A03080"/>
<dbReference type="STRING" id="331113.SNE_A03080"/>
<comment type="similarity">
    <text evidence="2">Belongs to the class-V pyridoxal-phosphate-dependent aminotransferase family. NifS/IscS subfamily.</text>
</comment>
<keyword evidence="4" id="KW-0479">Metal-binding</keyword>
<name>F8L629_SIMNZ</name>
<dbReference type="eggNOG" id="COG1104">
    <property type="taxonomic scope" value="Bacteria"/>
</dbReference>
<evidence type="ECO:0000256" key="7">
    <source>
        <dbReference type="ARBA" id="ARBA00023014"/>
    </source>
</evidence>
<protein>
    <submittedName>
        <fullName evidence="10">Cysteine desulfurase</fullName>
        <ecNumber evidence="10">2.8.1.7</ecNumber>
    </submittedName>
</protein>